<reference evidence="2 3" key="1">
    <citation type="journal article" date="2024" name="BMC Genomics">
        <title>Genome assembly of redclaw crayfish (Cherax quadricarinatus) provides insights into its immune adaptation and hypoxia tolerance.</title>
        <authorList>
            <person name="Liu Z."/>
            <person name="Zheng J."/>
            <person name="Li H."/>
            <person name="Fang K."/>
            <person name="Wang S."/>
            <person name="He J."/>
            <person name="Zhou D."/>
            <person name="Weng S."/>
            <person name="Chi M."/>
            <person name="Gu Z."/>
            <person name="He J."/>
            <person name="Li F."/>
            <person name="Wang M."/>
        </authorList>
    </citation>
    <scope>NUCLEOTIDE SEQUENCE [LARGE SCALE GENOMIC DNA]</scope>
    <source>
        <strain evidence="2">ZL_2023a</strain>
    </source>
</reference>
<evidence type="ECO:0000313" key="2">
    <source>
        <dbReference type="EMBL" id="KAK8737637.1"/>
    </source>
</evidence>
<proteinExistence type="predicted"/>
<feature type="compositionally biased region" description="Polar residues" evidence="1">
    <location>
        <begin position="53"/>
        <end position="77"/>
    </location>
</feature>
<feature type="compositionally biased region" description="Basic and acidic residues" evidence="1">
    <location>
        <begin position="183"/>
        <end position="205"/>
    </location>
</feature>
<feature type="region of interest" description="Disordered" evidence="1">
    <location>
        <begin position="96"/>
        <end position="418"/>
    </location>
</feature>
<dbReference type="AlphaFoldDB" id="A0AAW0XDJ5"/>
<feature type="region of interest" description="Disordered" evidence="1">
    <location>
        <begin position="1"/>
        <end position="77"/>
    </location>
</feature>
<name>A0AAW0XDJ5_CHEQU</name>
<feature type="compositionally biased region" description="Basic and acidic residues" evidence="1">
    <location>
        <begin position="335"/>
        <end position="357"/>
    </location>
</feature>
<dbReference type="Proteomes" id="UP001445076">
    <property type="component" value="Unassembled WGS sequence"/>
</dbReference>
<comment type="caution">
    <text evidence="2">The sequence shown here is derived from an EMBL/GenBank/DDBJ whole genome shotgun (WGS) entry which is preliminary data.</text>
</comment>
<evidence type="ECO:0000256" key="1">
    <source>
        <dbReference type="SAM" id="MobiDB-lite"/>
    </source>
</evidence>
<accession>A0AAW0XDJ5</accession>
<evidence type="ECO:0000313" key="3">
    <source>
        <dbReference type="Proteomes" id="UP001445076"/>
    </source>
</evidence>
<protein>
    <submittedName>
        <fullName evidence="2">Uncharacterized protein</fullName>
    </submittedName>
</protein>
<dbReference type="EMBL" id="JARKIK010000042">
    <property type="protein sequence ID" value="KAK8737637.1"/>
    <property type="molecule type" value="Genomic_DNA"/>
</dbReference>
<feature type="compositionally biased region" description="Basic and acidic residues" evidence="1">
    <location>
        <begin position="403"/>
        <end position="418"/>
    </location>
</feature>
<feature type="compositionally biased region" description="Basic and acidic residues" evidence="1">
    <location>
        <begin position="528"/>
        <end position="539"/>
    </location>
</feature>
<feature type="region of interest" description="Disordered" evidence="1">
    <location>
        <begin position="431"/>
        <end position="608"/>
    </location>
</feature>
<feature type="compositionally biased region" description="Basic and acidic residues" evidence="1">
    <location>
        <begin position="381"/>
        <end position="390"/>
    </location>
</feature>
<gene>
    <name evidence="2" type="ORF">OTU49_017428</name>
</gene>
<organism evidence="2 3">
    <name type="scientific">Cherax quadricarinatus</name>
    <name type="common">Australian red claw crayfish</name>
    <dbReference type="NCBI Taxonomy" id="27406"/>
    <lineage>
        <taxon>Eukaryota</taxon>
        <taxon>Metazoa</taxon>
        <taxon>Ecdysozoa</taxon>
        <taxon>Arthropoda</taxon>
        <taxon>Crustacea</taxon>
        <taxon>Multicrustacea</taxon>
        <taxon>Malacostraca</taxon>
        <taxon>Eumalacostraca</taxon>
        <taxon>Eucarida</taxon>
        <taxon>Decapoda</taxon>
        <taxon>Pleocyemata</taxon>
        <taxon>Astacidea</taxon>
        <taxon>Parastacoidea</taxon>
        <taxon>Parastacidae</taxon>
        <taxon>Cherax</taxon>
    </lineage>
</organism>
<sequence length="696" mass="76263">MAARREKRDDTKAENIFRELQQRPKKENRLSKSDMNLKVESSYSGKQGDALTSGGSDLETSGANSSPTMFSSGATVNSELMSSRLEALTARARETFERVDRLANDSPPPLPETSPPEDSADSVVHECEEYLTVNASRKESSGGVRPRDTGAGDARSDTLQAPVAMKGIVSDTGQKNWVGGSEGRGKESKRLAMEKEMNRDTKHDVSQVAVQDKVTAASAVPSGPPDHGAFVNDNGNSPPEVICDLQQDGYEDEDLGSPDSSQIRSPEHLSSRRSSRRCSLDGESSRTNSPDPQSILKRRSSREDVTTERPTTPEPHSILKRKTSSRTSSIDMVEGEPRPILKKKSSTEELDHFEPRPILKKKSSTDDELDDRPRSILKGGRSREDLDRADGVISPNPILKWSPRYDSEGEGELRPILKRRETTDGVRLRLHVSDGEDMDSEVPSVRVRSDSAPEAVIRIRGRSPPAPSATPSHGILKKRGAQSPGRFDQMDSELGAILRSRRSLGPDDNDIDSDISNRPVSPCLGALIRRDESAVRSGERPLSVAERVAGMEAARQEPLPPQRSPTPTRSPGARPKVMPSFLERPPTPSDKERETRRNSAFGLVADSSPSNSVEAVNEAFLDRPVVEAYNSAMSSGCDTTPDTPSSVSQKAAFFAQLEREKITSDSTPVVPSRSARFTSRRDRGTRFEQIANFFEM</sequence>
<keyword evidence="3" id="KW-1185">Reference proteome</keyword>
<feature type="compositionally biased region" description="Basic and acidic residues" evidence="1">
    <location>
        <begin position="1"/>
        <end position="37"/>
    </location>
</feature>
<feature type="compositionally biased region" description="Basic and acidic residues" evidence="1">
    <location>
        <begin position="136"/>
        <end position="156"/>
    </location>
</feature>